<reference evidence="4 5" key="1">
    <citation type="submission" date="2019-05" db="EMBL/GenBank/DDBJ databases">
        <title>Draft genome sequence of Actinomadura sp. 14C53.</title>
        <authorList>
            <person name="Saricaoglu S."/>
            <person name="Isik K."/>
        </authorList>
    </citation>
    <scope>NUCLEOTIDE SEQUENCE [LARGE SCALE GENOMIC DNA]</scope>
    <source>
        <strain evidence="4 5">14C53</strain>
    </source>
</reference>
<evidence type="ECO:0000313" key="5">
    <source>
        <dbReference type="Proteomes" id="UP000309174"/>
    </source>
</evidence>
<proteinExistence type="predicted"/>
<evidence type="ECO:0000259" key="3">
    <source>
        <dbReference type="Pfam" id="PF01522"/>
    </source>
</evidence>
<gene>
    <name evidence="4" type="ORF">ETD83_03495</name>
</gene>
<name>A0A5C4JIQ7_9ACTN</name>
<feature type="domain" description="NodB homology" evidence="3">
    <location>
        <begin position="529"/>
        <end position="635"/>
    </location>
</feature>
<feature type="chain" id="PRO_5039554793" description="NodB homology domain-containing protein" evidence="2">
    <location>
        <begin position="24"/>
        <end position="782"/>
    </location>
</feature>
<evidence type="ECO:0000256" key="2">
    <source>
        <dbReference type="SAM" id="SignalP"/>
    </source>
</evidence>
<dbReference type="AlphaFoldDB" id="A0A5C4JIQ7"/>
<feature type="signal peptide" evidence="2">
    <location>
        <begin position="1"/>
        <end position="23"/>
    </location>
</feature>
<organism evidence="4 5">
    <name type="scientific">Actinomadura soli</name>
    <dbReference type="NCBI Taxonomy" id="2508997"/>
    <lineage>
        <taxon>Bacteria</taxon>
        <taxon>Bacillati</taxon>
        <taxon>Actinomycetota</taxon>
        <taxon>Actinomycetes</taxon>
        <taxon>Streptosporangiales</taxon>
        <taxon>Thermomonosporaceae</taxon>
        <taxon>Actinomadura</taxon>
    </lineage>
</organism>
<accession>A0A5C4JIQ7</accession>
<dbReference type="RefSeq" id="WP_138643574.1">
    <property type="nucleotide sequence ID" value="NZ_VCKW01000010.1"/>
</dbReference>
<dbReference type="GO" id="GO:0016810">
    <property type="term" value="F:hydrolase activity, acting on carbon-nitrogen (but not peptide) bonds"/>
    <property type="evidence" value="ECO:0007669"/>
    <property type="project" value="InterPro"/>
</dbReference>
<dbReference type="EMBL" id="VCKW01000010">
    <property type="protein sequence ID" value="TMR06742.1"/>
    <property type="molecule type" value="Genomic_DNA"/>
</dbReference>
<evidence type="ECO:0000256" key="1">
    <source>
        <dbReference type="SAM" id="MobiDB-lite"/>
    </source>
</evidence>
<keyword evidence="5" id="KW-1185">Reference proteome</keyword>
<sequence length="782" mass="83058">MRRLFPAAVAAGTLVTLTPTVPAAAVPAAAAAPDATITAPSSGGLARTGPVTFRGEVTGADSVQVAVQERTSKLWWRADGTWGEQQRFAATLSGGTWSSTWTAPEPGDYLVQVFARNASATDPAPAYTPFTVLDLSSSPDTAIATPAATSVVRAGAALTARGLASGAASVGVAVQNRATKLWWRADGTWGAHQRHPATLGSRAPDGTATWSFPWTSPADGDYAFQATATSPAGGTDPDPAFRPFASDGAAPDAGVAGTQDRSHPAGRAITWTGTATDLRGVADVQVAIQNRTTKQWWHADGGWGTFTRHPATRTGPSGSTSWTINDGRWTAPQTGWSFSWTPPAAGDYGLQVTALDAAGQADATLPWLRFSSTPAPVDTVRPAASFTAPLADRTLTTGPIRITGAATDDVAVTALYLGVQNRDTGLWWQPTGGWGPYRRLTPTATGLRTPSVTWTYDWTPPQTGGRYLAHVEAFDAAGNVAGETARPSVRFGHRPGATGFVTLLMSRSQWQAVDHRCAPLRGAVPLSEVASALDGRNVRATGSVVVNRTGDTTRHCLANFTDYATWNDLDGLRARHGWTFVSHGATYADMTGLTPEQQRTESCDSLTDLKAHGHDRAWGLFAYPNNKLSTQIQQDVVATCFAYGRSYGAGRNTRATTGAPYFQSTWSWPSGRCNDPALTCYHWAPTTDASPGRYTSPDRLAAALTGGADEWQTIQGYKFLRGRRLAGPNQGQQWDCTSADWRAHWTNSAESYCLTDLLTAIAQARGSTYTDPATVAQTWPRP</sequence>
<protein>
    <recommendedName>
        <fullName evidence="3">NodB homology domain-containing protein</fullName>
    </recommendedName>
</protein>
<dbReference type="InterPro" id="IPR002509">
    <property type="entry name" value="NODB_dom"/>
</dbReference>
<dbReference type="InterPro" id="IPR013783">
    <property type="entry name" value="Ig-like_fold"/>
</dbReference>
<dbReference type="InterPro" id="IPR011330">
    <property type="entry name" value="Glyco_hydro/deAcase_b/a-brl"/>
</dbReference>
<dbReference type="Pfam" id="PF01522">
    <property type="entry name" value="Polysacc_deac_1"/>
    <property type="match status" value="1"/>
</dbReference>
<dbReference type="Proteomes" id="UP000309174">
    <property type="component" value="Unassembled WGS sequence"/>
</dbReference>
<dbReference type="Gene3D" id="3.20.20.370">
    <property type="entry name" value="Glycoside hydrolase/deacetylase"/>
    <property type="match status" value="1"/>
</dbReference>
<keyword evidence="2" id="KW-0732">Signal</keyword>
<comment type="caution">
    <text evidence="4">The sequence shown here is derived from an EMBL/GenBank/DDBJ whole genome shotgun (WGS) entry which is preliminary data.</text>
</comment>
<dbReference type="GO" id="GO:0005975">
    <property type="term" value="P:carbohydrate metabolic process"/>
    <property type="evidence" value="ECO:0007669"/>
    <property type="project" value="InterPro"/>
</dbReference>
<evidence type="ECO:0000313" key="4">
    <source>
        <dbReference type="EMBL" id="TMR06742.1"/>
    </source>
</evidence>
<dbReference type="Gene3D" id="2.60.40.10">
    <property type="entry name" value="Immunoglobulins"/>
    <property type="match status" value="2"/>
</dbReference>
<dbReference type="OrthoDB" id="3442570at2"/>
<dbReference type="SUPFAM" id="SSF88713">
    <property type="entry name" value="Glycoside hydrolase/deacetylase"/>
    <property type="match status" value="1"/>
</dbReference>
<feature type="region of interest" description="Disordered" evidence="1">
    <location>
        <begin position="246"/>
        <end position="265"/>
    </location>
</feature>